<protein>
    <submittedName>
        <fullName evidence="1">Uncharacterized protein</fullName>
    </submittedName>
</protein>
<dbReference type="RefSeq" id="WP_348518111.1">
    <property type="nucleotide sequence ID" value="NZ_CP155620.1"/>
</dbReference>
<evidence type="ECO:0000313" key="1">
    <source>
        <dbReference type="EMBL" id="XBJ28481.1"/>
    </source>
</evidence>
<organism evidence="1">
    <name type="scientific">Campylobacter sp. CCS1377</name>
    <dbReference type="NCBI Taxonomy" id="3158229"/>
    <lineage>
        <taxon>Bacteria</taxon>
        <taxon>Pseudomonadati</taxon>
        <taxon>Campylobacterota</taxon>
        <taxon>Epsilonproteobacteria</taxon>
        <taxon>Campylobacterales</taxon>
        <taxon>Campylobacteraceae</taxon>
        <taxon>Campylobacter</taxon>
    </lineage>
</organism>
<accession>A0AAU7E4S5</accession>
<gene>
    <name evidence="1" type="ORF">AAH949_05085</name>
</gene>
<dbReference type="AlphaFoldDB" id="A0AAU7E4S5"/>
<name>A0AAU7E4S5_9BACT</name>
<reference evidence="1" key="1">
    <citation type="submission" date="2024-05" db="EMBL/GenBank/DDBJ databases">
        <title>Campylobacter coli isolated from environmental waters in Slovenia.</title>
        <authorList>
            <person name="Zautner A.E."/>
            <person name="Bunk B."/>
            <person name="Riedel T."/>
            <person name="Sproeer C."/>
        </authorList>
    </citation>
    <scope>NUCLEOTIDE SEQUENCE</scope>
    <source>
        <strain evidence="1">CCS1377</strain>
    </source>
</reference>
<proteinExistence type="predicted"/>
<dbReference type="EMBL" id="CP155620">
    <property type="protein sequence ID" value="XBJ28481.1"/>
    <property type="molecule type" value="Genomic_DNA"/>
</dbReference>
<sequence length="130" mass="15173">MKTKLAKEIIAKKLSKDYNLPSDDVLKAYFMEGFYYICAKCEPQILTKTLRENHEVLRSLKNGAMIIVPDEPDFNDENEHLMIDEELSFALINYVCFLITKSEEAKYYKLCNEIINDFIANDGKDKEYVL</sequence>